<dbReference type="PROSITE" id="PS01295">
    <property type="entry name" value="ISPD"/>
    <property type="match status" value="1"/>
</dbReference>
<dbReference type="InterPro" id="IPR018294">
    <property type="entry name" value="ISPD_synthase_CS"/>
</dbReference>
<keyword evidence="6 7" id="KW-0414">Isoprene biosynthesis</keyword>
<dbReference type="SUPFAM" id="SSF53448">
    <property type="entry name" value="Nucleotide-diphospho-sugar transferases"/>
    <property type="match status" value="1"/>
</dbReference>
<dbReference type="GO" id="GO:0016779">
    <property type="term" value="F:nucleotidyltransferase activity"/>
    <property type="evidence" value="ECO:0007669"/>
    <property type="project" value="UniProtKB-KW"/>
</dbReference>
<proteinExistence type="inferred from homology"/>
<keyword evidence="9" id="KW-1185">Reference proteome</keyword>
<dbReference type="InterPro" id="IPR050088">
    <property type="entry name" value="IspD/TarI_cytidylyltransf_bact"/>
</dbReference>
<feature type="site" description="Transition state stabilizer" evidence="7">
    <location>
        <position position="16"/>
    </location>
</feature>
<evidence type="ECO:0000256" key="6">
    <source>
        <dbReference type="ARBA" id="ARBA00023229"/>
    </source>
</evidence>
<dbReference type="InterPro" id="IPR034683">
    <property type="entry name" value="IspD/TarI"/>
</dbReference>
<dbReference type="InterPro" id="IPR001228">
    <property type="entry name" value="IspD"/>
</dbReference>
<dbReference type="EMBL" id="BRXR01000001">
    <property type="protein sequence ID" value="GLC29840.1"/>
    <property type="molecule type" value="Genomic_DNA"/>
</dbReference>
<organism evidence="8 9">
    <name type="scientific">Clostridium omnivorum</name>
    <dbReference type="NCBI Taxonomy" id="1604902"/>
    <lineage>
        <taxon>Bacteria</taxon>
        <taxon>Bacillati</taxon>
        <taxon>Bacillota</taxon>
        <taxon>Clostridia</taxon>
        <taxon>Eubacteriales</taxon>
        <taxon>Clostridiaceae</taxon>
        <taxon>Clostridium</taxon>
    </lineage>
</organism>
<comment type="caution">
    <text evidence="8">The sequence shown here is derived from an EMBL/GenBank/DDBJ whole genome shotgun (WGS) entry which is preliminary data.</text>
</comment>
<dbReference type="NCBIfam" id="NF001183">
    <property type="entry name" value="PRK00155.1-3"/>
    <property type="match status" value="1"/>
</dbReference>
<reference evidence="8 9" key="1">
    <citation type="journal article" date="2024" name="Int. J. Syst. Evol. Microbiol.">
        <title>Clostridium omnivorum sp. nov., isolated from anoxic soil under the treatment of reductive soil disinfestation.</title>
        <authorList>
            <person name="Ueki A."/>
            <person name="Tonouchi A."/>
            <person name="Kaku N."/>
            <person name="Honma S."/>
            <person name="Ueki K."/>
        </authorList>
    </citation>
    <scope>NUCLEOTIDE SEQUENCE [LARGE SCALE GENOMIC DNA]</scope>
    <source>
        <strain evidence="8 9">E14</strain>
    </source>
</reference>
<evidence type="ECO:0000313" key="9">
    <source>
        <dbReference type="Proteomes" id="UP001208567"/>
    </source>
</evidence>
<feature type="site" description="Positions MEP for the nucleophilic attack" evidence="7">
    <location>
        <position position="211"/>
    </location>
</feature>
<comment type="function">
    <text evidence="7">Catalyzes the formation of 4-diphosphocytidyl-2-C-methyl-D-erythritol from CTP and 2-C-methyl-D-erythritol 4-phosphate (MEP).</text>
</comment>
<evidence type="ECO:0000256" key="1">
    <source>
        <dbReference type="ARBA" id="ARBA00001282"/>
    </source>
</evidence>
<comment type="catalytic activity">
    <reaction evidence="1 7">
        <text>2-C-methyl-D-erythritol 4-phosphate + CTP + H(+) = 4-CDP-2-C-methyl-D-erythritol + diphosphate</text>
        <dbReference type="Rhea" id="RHEA:13429"/>
        <dbReference type="ChEBI" id="CHEBI:15378"/>
        <dbReference type="ChEBI" id="CHEBI:33019"/>
        <dbReference type="ChEBI" id="CHEBI:37563"/>
        <dbReference type="ChEBI" id="CHEBI:57823"/>
        <dbReference type="ChEBI" id="CHEBI:58262"/>
        <dbReference type="EC" id="2.7.7.60"/>
    </reaction>
</comment>
<comment type="pathway">
    <text evidence="2 7">Isoprenoid biosynthesis; isopentenyl diphosphate biosynthesis via DXP pathway; isopentenyl diphosphate from 1-deoxy-D-xylulose 5-phosphate: step 2/6.</text>
</comment>
<dbReference type="Pfam" id="PF01128">
    <property type="entry name" value="IspD"/>
    <property type="match status" value="1"/>
</dbReference>
<evidence type="ECO:0000256" key="4">
    <source>
        <dbReference type="ARBA" id="ARBA00022679"/>
    </source>
</evidence>
<evidence type="ECO:0000256" key="7">
    <source>
        <dbReference type="HAMAP-Rule" id="MF_00108"/>
    </source>
</evidence>
<dbReference type="EC" id="2.7.7.60" evidence="7"/>
<dbReference type="PANTHER" id="PTHR32125">
    <property type="entry name" value="2-C-METHYL-D-ERYTHRITOL 4-PHOSPHATE CYTIDYLYLTRANSFERASE, CHLOROPLASTIC"/>
    <property type="match status" value="1"/>
</dbReference>
<gene>
    <name evidence="8" type="primary">ispD_2</name>
    <name evidence="7" type="synonym">ispD</name>
    <name evidence="8" type="ORF">bsdE14_12500</name>
</gene>
<dbReference type="CDD" id="cd02516">
    <property type="entry name" value="CDP-ME_synthetase"/>
    <property type="match status" value="1"/>
</dbReference>
<keyword evidence="5 7" id="KW-0548">Nucleotidyltransferase</keyword>
<evidence type="ECO:0000256" key="5">
    <source>
        <dbReference type="ARBA" id="ARBA00022695"/>
    </source>
</evidence>
<name>A0ABQ5N3T9_9CLOT</name>
<dbReference type="HAMAP" id="MF_00108">
    <property type="entry name" value="IspD"/>
    <property type="match status" value="1"/>
</dbReference>
<feature type="site" description="Positions MEP for the nucleophilic attack" evidence="7">
    <location>
        <position position="155"/>
    </location>
</feature>
<evidence type="ECO:0000313" key="8">
    <source>
        <dbReference type="EMBL" id="GLC29840.1"/>
    </source>
</evidence>
<dbReference type="Proteomes" id="UP001208567">
    <property type="component" value="Unassembled WGS sequence"/>
</dbReference>
<dbReference type="PANTHER" id="PTHR32125:SF4">
    <property type="entry name" value="2-C-METHYL-D-ERYTHRITOL 4-PHOSPHATE CYTIDYLYLTRANSFERASE, CHLOROPLASTIC"/>
    <property type="match status" value="1"/>
</dbReference>
<evidence type="ECO:0000256" key="2">
    <source>
        <dbReference type="ARBA" id="ARBA00004787"/>
    </source>
</evidence>
<feature type="site" description="Transition state stabilizer" evidence="7">
    <location>
        <position position="23"/>
    </location>
</feature>
<evidence type="ECO:0000256" key="3">
    <source>
        <dbReference type="ARBA" id="ARBA00009789"/>
    </source>
</evidence>
<keyword evidence="4 7" id="KW-0808">Transferase</keyword>
<dbReference type="Gene3D" id="3.90.550.10">
    <property type="entry name" value="Spore Coat Polysaccharide Biosynthesis Protein SpsA, Chain A"/>
    <property type="match status" value="1"/>
</dbReference>
<comment type="similarity">
    <text evidence="3 7">Belongs to the IspD/TarI cytidylyltransferase family. IspD subfamily.</text>
</comment>
<dbReference type="RefSeq" id="WP_264849116.1">
    <property type="nucleotide sequence ID" value="NZ_BRXR01000001.1"/>
</dbReference>
<sequence length="235" mass="26374">MCKVCAIVLAAGKGSRMGGKVKKQFLNLNDKPILYYSLKAFCDNTNIDEIVLVTAEEEMDYCRRDIVEKYQLNKVTSITNGGNERQESVLNGLKAVKNCDIVLIHDGARPFISGEIINSGIKYARLYGACACGVMPKDTIKIKNQDHFSKETLERSSLVAVQTPQCFKYEIIYSCHNKLSSENISVTDDTMVVENYGHQVYLYEGSYNNIKITTPEDLILAERILKLPSANIDRI</sequence>
<accession>A0ABQ5N3T9</accession>
<dbReference type="NCBIfam" id="TIGR00453">
    <property type="entry name" value="ispD"/>
    <property type="match status" value="1"/>
</dbReference>
<dbReference type="InterPro" id="IPR029044">
    <property type="entry name" value="Nucleotide-diphossugar_trans"/>
</dbReference>
<protein>
    <recommendedName>
        <fullName evidence="7">2-C-methyl-D-erythritol 4-phosphate cytidylyltransferase</fullName>
        <ecNumber evidence="7">2.7.7.60</ecNumber>
    </recommendedName>
    <alternativeName>
        <fullName evidence="7">4-diphosphocytidyl-2C-methyl-D-erythritol synthase</fullName>
    </alternativeName>
    <alternativeName>
        <fullName evidence="7">MEP cytidylyltransferase</fullName>
        <shortName evidence="7">MCT</shortName>
    </alternativeName>
</protein>